<dbReference type="PROSITE" id="PS50887">
    <property type="entry name" value="GGDEF"/>
    <property type="match status" value="1"/>
</dbReference>
<dbReference type="SMART" id="SM00267">
    <property type="entry name" value="GGDEF"/>
    <property type="match status" value="1"/>
</dbReference>
<dbReference type="EMBL" id="CP060096">
    <property type="protein sequence ID" value="QSZ27335.1"/>
    <property type="molecule type" value="Genomic_DNA"/>
</dbReference>
<gene>
    <name evidence="11" type="ORF">ACETAC_10980</name>
</gene>
<dbReference type="SUPFAM" id="SSF55073">
    <property type="entry name" value="Nucleotide cyclase"/>
    <property type="match status" value="1"/>
</dbReference>
<dbReference type="Proteomes" id="UP000671913">
    <property type="component" value="Chromosome"/>
</dbReference>
<dbReference type="PANTHER" id="PTHR43553:SF27">
    <property type="entry name" value="ENERGY-COUPLING FACTOR TRANSPORTER ATP-BINDING PROTEIN ECFA2"/>
    <property type="match status" value="1"/>
</dbReference>
<dbReference type="KEGG" id="aaut:ACETAC_10980"/>
<dbReference type="SUPFAM" id="SSF52540">
    <property type="entry name" value="P-loop containing nucleoside triphosphate hydrolases"/>
    <property type="match status" value="1"/>
</dbReference>
<dbReference type="AlphaFoldDB" id="A0A975AVQ8"/>
<dbReference type="InterPro" id="IPR015856">
    <property type="entry name" value="ABC_transpr_CbiO/EcfA_su"/>
</dbReference>
<comment type="similarity">
    <text evidence="2">Belongs to the ABC transporter superfamily.</text>
</comment>
<evidence type="ECO:0000313" key="12">
    <source>
        <dbReference type="Proteomes" id="UP000671913"/>
    </source>
</evidence>
<dbReference type="InterPro" id="IPR000160">
    <property type="entry name" value="GGDEF_dom"/>
</dbReference>
<dbReference type="Pfam" id="PF00990">
    <property type="entry name" value="GGDEF"/>
    <property type="match status" value="1"/>
</dbReference>
<dbReference type="NCBIfam" id="TIGR00254">
    <property type="entry name" value="GGDEF"/>
    <property type="match status" value="1"/>
</dbReference>
<keyword evidence="12" id="KW-1185">Reference proteome</keyword>
<feature type="domain" description="ABC transporter" evidence="10">
    <location>
        <begin position="7"/>
        <end position="247"/>
    </location>
</feature>
<dbReference type="InterPro" id="IPR003593">
    <property type="entry name" value="AAA+_ATPase"/>
</dbReference>
<comment type="subcellular location">
    <subcellularLocation>
        <location evidence="1">Cell membrane</location>
        <topology evidence="1">Peripheral membrane protein</topology>
    </subcellularLocation>
</comment>
<keyword evidence="4" id="KW-1003">Cell membrane</keyword>
<dbReference type="InterPro" id="IPR050095">
    <property type="entry name" value="ECF_ABC_transporter_ATP-bd"/>
</dbReference>
<evidence type="ECO:0000256" key="5">
    <source>
        <dbReference type="ARBA" id="ARBA00022741"/>
    </source>
</evidence>
<evidence type="ECO:0000256" key="3">
    <source>
        <dbReference type="ARBA" id="ARBA00022448"/>
    </source>
</evidence>
<dbReference type="PANTHER" id="PTHR43553">
    <property type="entry name" value="HEAVY METAL TRANSPORTER"/>
    <property type="match status" value="1"/>
</dbReference>
<evidence type="ECO:0000256" key="8">
    <source>
        <dbReference type="ARBA" id="ARBA00023136"/>
    </source>
</evidence>
<evidence type="ECO:0000256" key="4">
    <source>
        <dbReference type="ARBA" id="ARBA00022475"/>
    </source>
</evidence>
<sequence length="405" mass="46532">MENDYIFRLEDVYYSFNKGNPILKGINLTVRKGDKIALLGSNGTGKSTLLKILDGLIFPEQGNFIAFGEHITEKKMMDEKFACFFRQKVGFVFQDSDIQLFCSTVWEEVAFGPVQLHSDEEWIKRRVDNTLKVLGLYDLRDRPPYTLSGGEKKKVAIASVLVMDPDVLLFDEPTNELDPKTKYWLIDVINKLNKEGKTIIISTHHLEMVPLIAENIVILTEDHELITVGDLHKMIGNMDTLLEKRSMADPLTGVYNRRYLEICIDFIKGYFKYVLMVDIDHFKNINDTYGHDIGDLVLKETAKICAKTIRSSDRIIRFGGEEFLIFLATEDDDVAYTVAERIRKNIEEMEIRLSDDKTIKLTISVGCTKILPNEKNLDFAIKRADEKLYKAKNTGRNKVIFEYVN</sequence>
<evidence type="ECO:0000256" key="1">
    <source>
        <dbReference type="ARBA" id="ARBA00004202"/>
    </source>
</evidence>
<dbReference type="InterPro" id="IPR027417">
    <property type="entry name" value="P-loop_NTPase"/>
</dbReference>
<dbReference type="PROSITE" id="PS50893">
    <property type="entry name" value="ABC_TRANSPORTER_2"/>
    <property type="match status" value="1"/>
</dbReference>
<name>A0A975AVQ8_9THEO</name>
<dbReference type="PROSITE" id="PS00211">
    <property type="entry name" value="ABC_TRANSPORTER_1"/>
    <property type="match status" value="1"/>
</dbReference>
<dbReference type="GO" id="GO:0016887">
    <property type="term" value="F:ATP hydrolysis activity"/>
    <property type="evidence" value="ECO:0007669"/>
    <property type="project" value="InterPro"/>
</dbReference>
<proteinExistence type="inferred from homology"/>
<evidence type="ECO:0000259" key="10">
    <source>
        <dbReference type="PROSITE" id="PS50893"/>
    </source>
</evidence>
<dbReference type="FunFam" id="3.30.70.270:FF:000001">
    <property type="entry name" value="Diguanylate cyclase domain protein"/>
    <property type="match status" value="1"/>
</dbReference>
<keyword evidence="8" id="KW-0472">Membrane</keyword>
<evidence type="ECO:0000256" key="7">
    <source>
        <dbReference type="ARBA" id="ARBA00022967"/>
    </source>
</evidence>
<evidence type="ECO:0000256" key="6">
    <source>
        <dbReference type="ARBA" id="ARBA00022840"/>
    </source>
</evidence>
<evidence type="ECO:0000313" key="11">
    <source>
        <dbReference type="EMBL" id="QSZ27335.1"/>
    </source>
</evidence>
<dbReference type="RefSeq" id="WP_284680027.1">
    <property type="nucleotide sequence ID" value="NZ_CP060096.1"/>
</dbReference>
<dbReference type="InterPro" id="IPR029787">
    <property type="entry name" value="Nucleotide_cyclase"/>
</dbReference>
<dbReference type="GO" id="GO:0043190">
    <property type="term" value="C:ATP-binding cassette (ABC) transporter complex"/>
    <property type="evidence" value="ECO:0007669"/>
    <property type="project" value="TreeGrafter"/>
</dbReference>
<dbReference type="InterPro" id="IPR043128">
    <property type="entry name" value="Rev_trsase/Diguanyl_cyclase"/>
</dbReference>
<dbReference type="SMART" id="SM00382">
    <property type="entry name" value="AAA"/>
    <property type="match status" value="1"/>
</dbReference>
<dbReference type="Pfam" id="PF00005">
    <property type="entry name" value="ABC_tran"/>
    <property type="match status" value="1"/>
</dbReference>
<dbReference type="FunFam" id="3.40.50.300:FF:000224">
    <property type="entry name" value="Energy-coupling factor transporter ATP-binding protein EcfA"/>
    <property type="match status" value="1"/>
</dbReference>
<organism evidence="11 12">
    <name type="scientific">Aceticella autotrophica</name>
    <dbReference type="NCBI Taxonomy" id="2755338"/>
    <lineage>
        <taxon>Bacteria</taxon>
        <taxon>Bacillati</taxon>
        <taxon>Bacillota</taxon>
        <taxon>Clostridia</taxon>
        <taxon>Thermoanaerobacterales</taxon>
        <taxon>Thermoanaerobacteraceae</taxon>
        <taxon>Aceticella</taxon>
    </lineage>
</organism>
<dbReference type="InterPro" id="IPR003439">
    <property type="entry name" value="ABC_transporter-like_ATP-bd"/>
</dbReference>
<dbReference type="CDD" id="cd03225">
    <property type="entry name" value="ABC_cobalt_CbiO_domain1"/>
    <property type="match status" value="1"/>
</dbReference>
<protein>
    <submittedName>
        <fullName evidence="11">Diguanylate cyclase</fullName>
    </submittedName>
</protein>
<dbReference type="InterPro" id="IPR017871">
    <property type="entry name" value="ABC_transporter-like_CS"/>
</dbReference>
<reference evidence="11" key="1">
    <citation type="submission" date="2020-08" db="EMBL/GenBank/DDBJ databases">
        <title>Genomic insights into the carbon and energy metabolism of the first obligate autotrophic acetogenic bacterium Aceticella autotrophica gen. nov., sp. nov.</title>
        <authorList>
            <person name="Toshchakov S.V."/>
            <person name="Elcheninov A.G."/>
            <person name="Kublanov I.V."/>
            <person name="Frolov E.N."/>
            <person name="Lebedinsky A.V."/>
        </authorList>
    </citation>
    <scope>NUCLEOTIDE SEQUENCE</scope>
    <source>
        <strain evidence="11">3443-3Ac</strain>
    </source>
</reference>
<accession>A0A975AVQ8</accession>
<evidence type="ECO:0000259" key="9">
    <source>
        <dbReference type="PROSITE" id="PS50887"/>
    </source>
</evidence>
<keyword evidence="5" id="KW-0547">Nucleotide-binding</keyword>
<dbReference type="GO" id="GO:0005524">
    <property type="term" value="F:ATP binding"/>
    <property type="evidence" value="ECO:0007669"/>
    <property type="project" value="UniProtKB-KW"/>
</dbReference>
<dbReference type="CDD" id="cd01949">
    <property type="entry name" value="GGDEF"/>
    <property type="match status" value="1"/>
</dbReference>
<evidence type="ECO:0000256" key="2">
    <source>
        <dbReference type="ARBA" id="ARBA00005417"/>
    </source>
</evidence>
<dbReference type="Gene3D" id="3.40.50.300">
    <property type="entry name" value="P-loop containing nucleotide triphosphate hydrolases"/>
    <property type="match status" value="1"/>
</dbReference>
<feature type="domain" description="GGDEF" evidence="9">
    <location>
        <begin position="270"/>
        <end position="404"/>
    </location>
</feature>
<keyword evidence="3" id="KW-0813">Transport</keyword>
<keyword evidence="7" id="KW-1278">Translocase</keyword>
<dbReference type="Gene3D" id="3.30.70.270">
    <property type="match status" value="1"/>
</dbReference>
<keyword evidence="6" id="KW-0067">ATP-binding</keyword>
<dbReference type="GO" id="GO:0042626">
    <property type="term" value="F:ATPase-coupled transmembrane transporter activity"/>
    <property type="evidence" value="ECO:0007669"/>
    <property type="project" value="TreeGrafter"/>
</dbReference>